<evidence type="ECO:0000313" key="6">
    <source>
        <dbReference type="Proteomes" id="UP000644115"/>
    </source>
</evidence>
<feature type="signal peptide" evidence="4">
    <location>
        <begin position="1"/>
        <end position="23"/>
    </location>
</feature>
<dbReference type="PANTHER" id="PTHR33376">
    <property type="match status" value="1"/>
</dbReference>
<dbReference type="InterPro" id="IPR018389">
    <property type="entry name" value="DctP_fam"/>
</dbReference>
<reference evidence="5" key="1">
    <citation type="submission" date="2020-08" db="EMBL/GenBank/DDBJ databases">
        <authorList>
            <person name="Liu C."/>
            <person name="Sun Q."/>
        </authorList>
    </citation>
    <scope>NUCLEOTIDE SEQUENCE</scope>
    <source>
        <strain evidence="5">BX16</strain>
    </source>
</reference>
<organism evidence="5 6">
    <name type="scientific">Lentihominibacter faecis</name>
    <dbReference type="NCBI Taxonomy" id="2764712"/>
    <lineage>
        <taxon>Bacteria</taxon>
        <taxon>Bacillati</taxon>
        <taxon>Bacillota</taxon>
        <taxon>Clostridia</taxon>
        <taxon>Peptostreptococcales</taxon>
        <taxon>Anaerovoracaceae</taxon>
        <taxon>Lentihominibacter</taxon>
    </lineage>
</organism>
<comment type="caution">
    <text evidence="5">The sequence shown here is derived from an EMBL/GenBank/DDBJ whole genome shotgun (WGS) entry which is preliminary data.</text>
</comment>
<dbReference type="Pfam" id="PF03480">
    <property type="entry name" value="DctP"/>
    <property type="match status" value="1"/>
</dbReference>
<sequence length="367" mass="40191">MKAKKLVAIITTMVLVITMGVCMTSCGDNGGKGEAEVIELRIGSGHSETGMPYNVAANDFFVKEVEKRVAERTDYEIKWITAWSGSVAKLAEVGDAVGAGLLDVGAVCSAFNSNMILQNLTYNVPFNSPDLVTVNKIMEQLSEEYPEDFNKVFDDMNSICLGIGGVGCYQLITTMPVDEISDLKNVGVAAAGPNLPMLKGTGAVPIQGDLTEAYTSFQTGVYDGWVMYPASSDGYKLYEVAPYQTNLDLGAVSCGYITVNKDKFNELPKEVQEIFIEVGREYTVESGVIANEMDEKGLQHMVDNGLTVVEMKPGEKEKYAELIPNMAKSWVEDANKAGYNGTEIMKRYIELLKETGYELPRDWSEEL</sequence>
<dbReference type="InterPro" id="IPR038404">
    <property type="entry name" value="TRAP_DctP_sf"/>
</dbReference>
<comment type="similarity">
    <text evidence="1">Belongs to the bacterial solute-binding protein 7 family.</text>
</comment>
<keyword evidence="2" id="KW-0813">Transport</keyword>
<dbReference type="GO" id="GO:0055085">
    <property type="term" value="P:transmembrane transport"/>
    <property type="evidence" value="ECO:0007669"/>
    <property type="project" value="InterPro"/>
</dbReference>
<dbReference type="AlphaFoldDB" id="A0A923NB52"/>
<keyword evidence="6" id="KW-1185">Reference proteome</keyword>
<protein>
    <submittedName>
        <fullName evidence="5">C4-dicarboxylate TRAP transporter substrate-binding protein</fullName>
    </submittedName>
</protein>
<evidence type="ECO:0000256" key="2">
    <source>
        <dbReference type="ARBA" id="ARBA00022448"/>
    </source>
</evidence>
<dbReference type="RefSeq" id="WP_249286962.1">
    <property type="nucleotide sequence ID" value="NZ_JACRWC010000074.1"/>
</dbReference>
<proteinExistence type="inferred from homology"/>
<accession>A0A923NB52</accession>
<evidence type="ECO:0000256" key="3">
    <source>
        <dbReference type="ARBA" id="ARBA00022729"/>
    </source>
</evidence>
<dbReference type="EMBL" id="JACRWC010000074">
    <property type="protein sequence ID" value="MBC5999535.1"/>
    <property type="molecule type" value="Genomic_DNA"/>
</dbReference>
<name>A0A923NB52_9FIRM</name>
<dbReference type="Proteomes" id="UP000644115">
    <property type="component" value="Unassembled WGS sequence"/>
</dbReference>
<dbReference type="NCBIfam" id="NF037995">
    <property type="entry name" value="TRAP_S1"/>
    <property type="match status" value="1"/>
</dbReference>
<feature type="chain" id="PRO_5038371439" evidence="4">
    <location>
        <begin position="24"/>
        <end position="367"/>
    </location>
</feature>
<dbReference type="PANTHER" id="PTHR33376:SF7">
    <property type="entry name" value="C4-DICARBOXYLATE-BINDING PROTEIN DCTB"/>
    <property type="match status" value="1"/>
</dbReference>
<evidence type="ECO:0000313" key="5">
    <source>
        <dbReference type="EMBL" id="MBC5999535.1"/>
    </source>
</evidence>
<gene>
    <name evidence="5" type="ORF">H8876_05930</name>
</gene>
<dbReference type="Gene3D" id="3.40.190.170">
    <property type="entry name" value="Bacterial extracellular solute-binding protein, family 7"/>
    <property type="match status" value="1"/>
</dbReference>
<evidence type="ECO:0000256" key="4">
    <source>
        <dbReference type="SAM" id="SignalP"/>
    </source>
</evidence>
<dbReference type="CDD" id="cd13666">
    <property type="entry name" value="PBP2_TRAP_DctP_like_1"/>
    <property type="match status" value="1"/>
</dbReference>
<evidence type="ECO:0000256" key="1">
    <source>
        <dbReference type="ARBA" id="ARBA00009023"/>
    </source>
</evidence>
<keyword evidence="3 4" id="KW-0732">Signal</keyword>